<feature type="compositionally biased region" description="Acidic residues" evidence="1">
    <location>
        <begin position="70"/>
        <end position="85"/>
    </location>
</feature>
<dbReference type="SMART" id="SM00151">
    <property type="entry name" value="SWIB"/>
    <property type="match status" value="1"/>
</dbReference>
<dbReference type="SUPFAM" id="SSF47592">
    <property type="entry name" value="SWIB/MDM2 domain"/>
    <property type="match status" value="1"/>
</dbReference>
<accession>A0A8H7BS05</accession>
<dbReference type="PANTHER" id="PTHR13844">
    <property type="entry name" value="SWI/SNF-RELATED MATRIX-ASSOCIATED ACTIN-DEPENDENT REGULATOR OF CHROMATIN SUBFAMILY D"/>
    <property type="match status" value="1"/>
</dbReference>
<dbReference type="Pfam" id="PF08766">
    <property type="entry name" value="DEK_C"/>
    <property type="match status" value="1"/>
</dbReference>
<dbReference type="Proteomes" id="UP000605846">
    <property type="component" value="Unassembled WGS sequence"/>
</dbReference>
<reference evidence="3" key="1">
    <citation type="submission" date="2020-01" db="EMBL/GenBank/DDBJ databases">
        <title>Genome Sequencing of Three Apophysomyces-Like Fungal Strains Confirms a Novel Fungal Genus in the Mucoromycota with divergent Burkholderia-like Endosymbiotic Bacteria.</title>
        <authorList>
            <person name="Stajich J.E."/>
            <person name="Macias A.M."/>
            <person name="Carter-House D."/>
            <person name="Lovett B."/>
            <person name="Kasson L.R."/>
            <person name="Berry K."/>
            <person name="Grigoriev I."/>
            <person name="Chang Y."/>
            <person name="Spatafora J."/>
            <person name="Kasson M.T."/>
        </authorList>
    </citation>
    <scope>NUCLEOTIDE SEQUENCE</scope>
    <source>
        <strain evidence="3">NRRL A-21654</strain>
    </source>
</reference>
<dbReference type="Pfam" id="PF02201">
    <property type="entry name" value="SWIB"/>
    <property type="match status" value="1"/>
</dbReference>
<feature type="region of interest" description="Disordered" evidence="1">
    <location>
        <begin position="60"/>
        <end position="143"/>
    </location>
</feature>
<organism evidence="3 4">
    <name type="scientific">Apophysomyces ossiformis</name>
    <dbReference type="NCBI Taxonomy" id="679940"/>
    <lineage>
        <taxon>Eukaryota</taxon>
        <taxon>Fungi</taxon>
        <taxon>Fungi incertae sedis</taxon>
        <taxon>Mucoromycota</taxon>
        <taxon>Mucoromycotina</taxon>
        <taxon>Mucoromycetes</taxon>
        <taxon>Mucorales</taxon>
        <taxon>Mucorineae</taxon>
        <taxon>Mucoraceae</taxon>
        <taxon>Apophysomyces</taxon>
    </lineage>
</organism>
<dbReference type="InterPro" id="IPR036885">
    <property type="entry name" value="SWIB_MDM2_dom_sf"/>
</dbReference>
<feature type="domain" description="DM2" evidence="2">
    <location>
        <begin position="145"/>
        <end position="223"/>
    </location>
</feature>
<protein>
    <recommendedName>
        <fullName evidence="2">DM2 domain-containing protein</fullName>
    </recommendedName>
</protein>
<dbReference type="CDD" id="cd10567">
    <property type="entry name" value="SWIB-MDM2_like"/>
    <property type="match status" value="1"/>
</dbReference>
<name>A0A8H7BS05_9FUNG</name>
<evidence type="ECO:0000259" key="2">
    <source>
        <dbReference type="PROSITE" id="PS51925"/>
    </source>
</evidence>
<dbReference type="OrthoDB" id="10251073at2759"/>
<evidence type="ECO:0000313" key="4">
    <source>
        <dbReference type="Proteomes" id="UP000605846"/>
    </source>
</evidence>
<dbReference type="Gene3D" id="1.10.245.10">
    <property type="entry name" value="SWIB/MDM2 domain"/>
    <property type="match status" value="1"/>
</dbReference>
<dbReference type="InterPro" id="IPR019835">
    <property type="entry name" value="SWIB_domain"/>
</dbReference>
<gene>
    <name evidence="3" type="ORF">EC973_002853</name>
</gene>
<dbReference type="InterPro" id="IPR014876">
    <property type="entry name" value="DEK_C"/>
</dbReference>
<dbReference type="AlphaFoldDB" id="A0A8H7BS05"/>
<evidence type="ECO:0000313" key="3">
    <source>
        <dbReference type="EMBL" id="KAF7722690.1"/>
    </source>
</evidence>
<comment type="caution">
    <text evidence="3">The sequence shown here is derived from an EMBL/GenBank/DDBJ whole genome shotgun (WGS) entry which is preliminary data.</text>
</comment>
<sequence length="231" mass="26218">MLSDTFLGFSTEILRSSDLDTVNVRMVRDQLQKETDIVLENYKKPLKLLIGDCYDMVRKEKEDERRESESESDSDEDDANEDDDATPAAPVKKTAANTKSAASKPATATPKKRPKTLKNNENKEEQKKKKKRKAVRDEETLQKNPFTRSMALSPALADVTGETELSRPGVVKALWAYIKTHNLQDPSNKREVLCDDKLKAVFDGQERINCFTMNKYIGKHLSPLPEKDKVE</sequence>
<proteinExistence type="predicted"/>
<feature type="compositionally biased region" description="Basic and acidic residues" evidence="1">
    <location>
        <begin position="118"/>
        <end position="127"/>
    </location>
</feature>
<feature type="compositionally biased region" description="Low complexity" evidence="1">
    <location>
        <begin position="86"/>
        <end position="109"/>
    </location>
</feature>
<feature type="compositionally biased region" description="Basic and acidic residues" evidence="1">
    <location>
        <begin position="60"/>
        <end position="69"/>
    </location>
</feature>
<keyword evidence="4" id="KW-1185">Reference proteome</keyword>
<dbReference type="EMBL" id="JABAYA010000182">
    <property type="protein sequence ID" value="KAF7722690.1"/>
    <property type="molecule type" value="Genomic_DNA"/>
</dbReference>
<dbReference type="InterPro" id="IPR003121">
    <property type="entry name" value="SWIB_MDM2_domain"/>
</dbReference>
<dbReference type="PROSITE" id="PS51925">
    <property type="entry name" value="SWIB_MDM2"/>
    <property type="match status" value="1"/>
</dbReference>
<evidence type="ECO:0000256" key="1">
    <source>
        <dbReference type="SAM" id="MobiDB-lite"/>
    </source>
</evidence>